<dbReference type="Pfam" id="PF06167">
    <property type="entry name" value="Peptidase_M90"/>
    <property type="match status" value="1"/>
</dbReference>
<protein>
    <recommendedName>
        <fullName evidence="6">Zinc-dependent peptidase</fullName>
    </recommendedName>
</protein>
<keyword evidence="1" id="KW-1133">Transmembrane helix</keyword>
<dbReference type="RefSeq" id="WP_072942613.1">
    <property type="nucleotide sequence ID" value="NZ_FQWO01000004.1"/>
</dbReference>
<dbReference type="OrthoDB" id="9786424at2"/>
<evidence type="ECO:0008006" key="6">
    <source>
        <dbReference type="Google" id="ProtNLM"/>
    </source>
</evidence>
<dbReference type="EMBL" id="FQWO01000004">
    <property type="protein sequence ID" value="SHG83233.1"/>
    <property type="molecule type" value="Genomic_DNA"/>
</dbReference>
<evidence type="ECO:0000313" key="3">
    <source>
        <dbReference type="EMBL" id="SHG83233.1"/>
    </source>
</evidence>
<keyword evidence="1" id="KW-0812">Transmembrane</keyword>
<dbReference type="Proteomes" id="UP000237771">
    <property type="component" value="Unassembled WGS sequence"/>
</dbReference>
<dbReference type="GO" id="GO:0005829">
    <property type="term" value="C:cytosol"/>
    <property type="evidence" value="ECO:0007669"/>
    <property type="project" value="TreeGrafter"/>
</dbReference>
<dbReference type="PANTHER" id="PTHR30164">
    <property type="entry name" value="MTFA PEPTIDASE"/>
    <property type="match status" value="1"/>
</dbReference>
<keyword evidence="1" id="KW-0472">Membrane</keyword>
<dbReference type="InterPro" id="IPR010384">
    <property type="entry name" value="MtfA_fam"/>
</dbReference>
<keyword evidence="5" id="KW-1185">Reference proteome</keyword>
<dbReference type="AlphaFoldDB" id="A0A1M5N2K7"/>
<dbReference type="STRING" id="280093.SAMN05443373_104237"/>
<gene>
    <name evidence="2" type="ORF">BC624_103237</name>
    <name evidence="3" type="ORF">SAMN05443373_104237</name>
</gene>
<dbReference type="GO" id="GO:0004177">
    <property type="term" value="F:aminopeptidase activity"/>
    <property type="evidence" value="ECO:0007669"/>
    <property type="project" value="TreeGrafter"/>
</dbReference>
<evidence type="ECO:0000313" key="5">
    <source>
        <dbReference type="Proteomes" id="UP000237771"/>
    </source>
</evidence>
<accession>A0A1M5N2K7</accession>
<proteinExistence type="predicted"/>
<dbReference type="Proteomes" id="UP000184384">
    <property type="component" value="Unassembled WGS sequence"/>
</dbReference>
<evidence type="ECO:0000313" key="4">
    <source>
        <dbReference type="Proteomes" id="UP000184384"/>
    </source>
</evidence>
<dbReference type="InterPro" id="IPR042252">
    <property type="entry name" value="MtfA_N"/>
</dbReference>
<dbReference type="CDD" id="cd20170">
    <property type="entry name" value="Peptidase_M90-like"/>
    <property type="match status" value="1"/>
</dbReference>
<sequence>MEVIQIVIVVFIAICLFMAIVEPFYVLIFNKPIFIHWYPFGEKLSVSQRGILEKEFVFYGKLSDKRKRFFEFRVAAFISKYKFIGKEGFVITDEVKVLISATFVMLTFGMRRYLINVFDKVIIYPQAYFSTINKEFHKGEFNPRVKAVVFSWKDFEEGFLHRNDNINLGLHEFAHALYFHGLRGKDQSSIVFADAYVKIQEYLVQPKVLNHLIASNYLRIYAYTNQAEFFAVVLEHFFETPQLFKQEFPELYYNIKDMINFDDSDLK</sequence>
<dbReference type="EMBL" id="PVUB01000003">
    <property type="protein sequence ID" value="PRZ25153.1"/>
    <property type="molecule type" value="Genomic_DNA"/>
</dbReference>
<dbReference type="SUPFAM" id="SSF55486">
    <property type="entry name" value="Metalloproteases ('zincins'), catalytic domain"/>
    <property type="match status" value="1"/>
</dbReference>
<organism evidence="3 4">
    <name type="scientific">Flavobacterium granuli</name>
    <dbReference type="NCBI Taxonomy" id="280093"/>
    <lineage>
        <taxon>Bacteria</taxon>
        <taxon>Pseudomonadati</taxon>
        <taxon>Bacteroidota</taxon>
        <taxon>Flavobacteriia</taxon>
        <taxon>Flavobacteriales</taxon>
        <taxon>Flavobacteriaceae</taxon>
        <taxon>Flavobacterium</taxon>
    </lineage>
</organism>
<evidence type="ECO:0000256" key="1">
    <source>
        <dbReference type="SAM" id="Phobius"/>
    </source>
</evidence>
<dbReference type="PANTHER" id="PTHR30164:SF2">
    <property type="entry name" value="PROTEIN MTFA"/>
    <property type="match status" value="1"/>
</dbReference>
<reference evidence="2 5" key="3">
    <citation type="submission" date="2018-03" db="EMBL/GenBank/DDBJ databases">
        <title>Genomic Encyclopedia of Archaeal and Bacterial Type Strains, Phase II (KMG-II): from individual species to whole genera.</title>
        <authorList>
            <person name="Goeker M."/>
        </authorList>
    </citation>
    <scope>NUCLEOTIDE SEQUENCE [LARGE SCALE GENOMIC DNA]</scope>
    <source>
        <strain evidence="2 5">DSM 17797</strain>
    </source>
</reference>
<name>A0A1M5N2K7_9FLAO</name>
<reference evidence="3" key="1">
    <citation type="submission" date="2016-11" db="EMBL/GenBank/DDBJ databases">
        <authorList>
            <person name="Jaros S."/>
            <person name="Januszkiewicz K."/>
            <person name="Wedrychowicz H."/>
        </authorList>
    </citation>
    <scope>NUCLEOTIDE SEQUENCE [LARGE SCALE GENOMIC DNA]</scope>
    <source>
        <strain evidence="3">DSM 19729</strain>
    </source>
</reference>
<dbReference type="Gene3D" id="1.10.472.150">
    <property type="entry name" value="Glucose-regulated metallo-peptidase M90, N-terminal domain"/>
    <property type="match status" value="1"/>
</dbReference>
<reference evidence="4" key="2">
    <citation type="submission" date="2016-11" db="EMBL/GenBank/DDBJ databases">
        <authorList>
            <person name="Varghese N."/>
            <person name="Submissions S."/>
        </authorList>
    </citation>
    <scope>NUCLEOTIDE SEQUENCE [LARGE SCALE GENOMIC DNA]</scope>
    <source>
        <strain evidence="4">DSM 19729</strain>
    </source>
</reference>
<evidence type="ECO:0000313" key="2">
    <source>
        <dbReference type="EMBL" id="PRZ25153.1"/>
    </source>
</evidence>
<feature type="transmembrane region" description="Helical" evidence="1">
    <location>
        <begin position="6"/>
        <end position="28"/>
    </location>
</feature>